<dbReference type="Proteomes" id="UP001601058">
    <property type="component" value="Unassembled WGS sequence"/>
</dbReference>
<name>A0ABW6K1B1_9BACI</name>
<reference evidence="1 2" key="1">
    <citation type="submission" date="2024-08" db="EMBL/GenBank/DDBJ databases">
        <title>Two novel Cytobacillus novel species.</title>
        <authorList>
            <person name="Liu G."/>
        </authorList>
    </citation>
    <scope>NUCLEOTIDE SEQUENCE [LARGE SCALE GENOMIC DNA]</scope>
    <source>
        <strain evidence="1 2">FJAT-53684</strain>
    </source>
</reference>
<gene>
    <name evidence="1" type="ORF">ACFYKT_16590</name>
</gene>
<proteinExistence type="predicted"/>
<keyword evidence="2" id="KW-1185">Reference proteome</keyword>
<evidence type="ECO:0000313" key="2">
    <source>
        <dbReference type="Proteomes" id="UP001601058"/>
    </source>
</evidence>
<protein>
    <submittedName>
        <fullName evidence="1">Uncharacterized protein</fullName>
    </submittedName>
</protein>
<sequence>MEVTVNEQAKRFWMARKFPDNGKHEWKPVVGHEIKVGEFSFFVAALPNNILNVSEVTTGYKVFEVPLTIVDLIVTDTKEQTMEFYRDYVGERLKRIIQKEPTLKQQLASVQAKQKELLGEMPKIEDFDETLITAPLGPIN</sequence>
<organism evidence="1 2">
    <name type="scientific">Cytobacillus mangrovibacter</name>
    <dbReference type="NCBI Taxonomy" id="3299024"/>
    <lineage>
        <taxon>Bacteria</taxon>
        <taxon>Bacillati</taxon>
        <taxon>Bacillota</taxon>
        <taxon>Bacilli</taxon>
        <taxon>Bacillales</taxon>
        <taxon>Bacillaceae</taxon>
        <taxon>Cytobacillus</taxon>
    </lineage>
</organism>
<accession>A0ABW6K1B1</accession>
<evidence type="ECO:0000313" key="1">
    <source>
        <dbReference type="EMBL" id="MFE8697961.1"/>
    </source>
</evidence>
<comment type="caution">
    <text evidence="1">The sequence shown here is derived from an EMBL/GenBank/DDBJ whole genome shotgun (WGS) entry which is preliminary data.</text>
</comment>
<dbReference type="EMBL" id="JBIACJ010000009">
    <property type="protein sequence ID" value="MFE8697961.1"/>
    <property type="molecule type" value="Genomic_DNA"/>
</dbReference>
<dbReference type="RefSeq" id="WP_389221899.1">
    <property type="nucleotide sequence ID" value="NZ_JBIACJ010000009.1"/>
</dbReference>